<name>A0AAF0FSY5_9EURY</name>
<evidence type="ECO:0000256" key="1">
    <source>
        <dbReference type="ARBA" id="ARBA00022553"/>
    </source>
</evidence>
<dbReference type="RefSeq" id="WP_278098816.1">
    <property type="nucleotide sequence ID" value="NZ_CP091092.1"/>
</dbReference>
<dbReference type="KEGG" id="manq:L1994_07380"/>
<keyword evidence="1 2" id="KW-0597">Phosphoprotein</keyword>
<sequence>MMKVLMIDDEEVVLDVSKLFLERQGNISVDCVSSASKGMEKLLSEKYDAVICDYDMDEIDGISFLKAVRGIYPGINSPCPEIPFIIFTGKGDECVVIEALNCGADFYLQKGNDPRGQLLELTHKIEDIVNRRCNEEIMDAAFENTGTCMVILDDENNVIRMNMQMYEVLGISKPDEKEESVPVKPDIFVCKENLESFAEFLSGMRKNCGYRRSEREKIEFNLCRDGKEKLPVSANAVYIPEKKVTILSIRII</sequence>
<feature type="modified residue" description="4-aspartylphosphate" evidence="2">
    <location>
        <position position="53"/>
    </location>
</feature>
<evidence type="ECO:0000313" key="4">
    <source>
        <dbReference type="EMBL" id="WFN35978.1"/>
    </source>
</evidence>
<dbReference type="InterPro" id="IPR001789">
    <property type="entry name" value="Sig_transdc_resp-reg_receiver"/>
</dbReference>
<dbReference type="Gene3D" id="3.40.50.2300">
    <property type="match status" value="1"/>
</dbReference>
<dbReference type="PANTHER" id="PTHR44591">
    <property type="entry name" value="STRESS RESPONSE REGULATOR PROTEIN 1"/>
    <property type="match status" value="1"/>
</dbReference>
<dbReference type="PROSITE" id="PS50110">
    <property type="entry name" value="RESPONSE_REGULATORY"/>
    <property type="match status" value="1"/>
</dbReference>
<organism evidence="4 5">
    <name type="scientific">Methanomicrobium antiquum</name>
    <dbReference type="NCBI Taxonomy" id="487686"/>
    <lineage>
        <taxon>Archaea</taxon>
        <taxon>Methanobacteriati</taxon>
        <taxon>Methanobacteriota</taxon>
        <taxon>Stenosarchaea group</taxon>
        <taxon>Methanomicrobia</taxon>
        <taxon>Methanomicrobiales</taxon>
        <taxon>Methanomicrobiaceae</taxon>
        <taxon>Methanomicrobium</taxon>
    </lineage>
</organism>
<dbReference type="GO" id="GO:0000160">
    <property type="term" value="P:phosphorelay signal transduction system"/>
    <property type="evidence" value="ECO:0007669"/>
    <property type="project" value="InterPro"/>
</dbReference>
<accession>A0AAF0FSY5</accession>
<dbReference type="SUPFAM" id="SSF52172">
    <property type="entry name" value="CheY-like"/>
    <property type="match status" value="1"/>
</dbReference>
<proteinExistence type="predicted"/>
<protein>
    <submittedName>
        <fullName evidence="4">Response regulator</fullName>
    </submittedName>
</protein>
<evidence type="ECO:0000256" key="2">
    <source>
        <dbReference type="PROSITE-ProRule" id="PRU00169"/>
    </source>
</evidence>
<dbReference type="Proteomes" id="UP001218895">
    <property type="component" value="Chromosome"/>
</dbReference>
<reference evidence="4" key="1">
    <citation type="submission" date="2022-01" db="EMBL/GenBank/DDBJ databases">
        <title>Complete genome of Methanomicrobium antiquum DSM 21220.</title>
        <authorList>
            <person name="Chen S.-C."/>
            <person name="You Y.-T."/>
            <person name="Zhou Y.-Z."/>
            <person name="Lai M.-C."/>
        </authorList>
    </citation>
    <scope>NUCLEOTIDE SEQUENCE</scope>
    <source>
        <strain evidence="4">DSM 21220</strain>
    </source>
</reference>
<dbReference type="AlphaFoldDB" id="A0AAF0FSY5"/>
<dbReference type="GeneID" id="79950208"/>
<gene>
    <name evidence="4" type="ORF">L1994_07380</name>
</gene>
<dbReference type="CDD" id="cd00156">
    <property type="entry name" value="REC"/>
    <property type="match status" value="1"/>
</dbReference>
<keyword evidence="5" id="KW-1185">Reference proteome</keyword>
<dbReference type="SMART" id="SM00448">
    <property type="entry name" value="REC"/>
    <property type="match status" value="1"/>
</dbReference>
<feature type="domain" description="Response regulatory" evidence="3">
    <location>
        <begin position="3"/>
        <end position="125"/>
    </location>
</feature>
<dbReference type="PANTHER" id="PTHR44591:SF3">
    <property type="entry name" value="RESPONSE REGULATORY DOMAIN-CONTAINING PROTEIN"/>
    <property type="match status" value="1"/>
</dbReference>
<dbReference type="Pfam" id="PF00072">
    <property type="entry name" value="Response_reg"/>
    <property type="match status" value="1"/>
</dbReference>
<dbReference type="InterPro" id="IPR050595">
    <property type="entry name" value="Bact_response_regulator"/>
</dbReference>
<dbReference type="InterPro" id="IPR011006">
    <property type="entry name" value="CheY-like_superfamily"/>
</dbReference>
<dbReference type="Gene3D" id="3.30.450.20">
    <property type="entry name" value="PAS domain"/>
    <property type="match status" value="1"/>
</dbReference>
<evidence type="ECO:0000313" key="5">
    <source>
        <dbReference type="Proteomes" id="UP001218895"/>
    </source>
</evidence>
<evidence type="ECO:0000259" key="3">
    <source>
        <dbReference type="PROSITE" id="PS50110"/>
    </source>
</evidence>
<dbReference type="EMBL" id="CP091092">
    <property type="protein sequence ID" value="WFN35978.1"/>
    <property type="molecule type" value="Genomic_DNA"/>
</dbReference>